<evidence type="ECO:0000313" key="4">
    <source>
        <dbReference type="Proteomes" id="UP000242175"/>
    </source>
</evidence>
<evidence type="ECO:0000256" key="1">
    <source>
        <dbReference type="PIRNR" id="PIRNR012524"/>
    </source>
</evidence>
<feature type="domain" description="S1 motif" evidence="2">
    <location>
        <begin position="70"/>
        <end position="132"/>
    </location>
</feature>
<dbReference type="InterPro" id="IPR003029">
    <property type="entry name" value="S1_domain"/>
</dbReference>
<sequence length="278" mass="31508">MLKIGQVNKLKVKKIVDFGVYLEGNDEYPSILLPISSINEDIQINDFLSVFLYYDSDDRIVASTKIAKAHVGGFSFLKVVDVNRIGAFLDWGLSKDLLLPYSEQRKNYQIGDYVLVYVYINKANHKIVATTKYNKYLDLNKPHFKIGSVVNLVVSDITDLGYKVIVNDSYTGLIFSKDKTLNLKIGQTCEGYVKQNRSDGKLDISLDPVGVEKMELATDKLLTLLKENNGLLNLSDKSSPQQINKILKMSKATFKKAIGQLYKRRLITLEDNKIQLRK</sequence>
<dbReference type="InterPro" id="IPR012340">
    <property type="entry name" value="NA-bd_OB-fold"/>
</dbReference>
<dbReference type="InterPro" id="IPR040764">
    <property type="entry name" value="CvfB_WH"/>
</dbReference>
<dbReference type="Gene3D" id="1.10.10.10">
    <property type="entry name" value="Winged helix-like DNA-binding domain superfamily/Winged helix DNA-binding domain"/>
    <property type="match status" value="1"/>
</dbReference>
<dbReference type="AlphaFoldDB" id="A0A220VEJ2"/>
<dbReference type="SMART" id="SM00316">
    <property type="entry name" value="S1"/>
    <property type="match status" value="3"/>
</dbReference>
<dbReference type="OrthoDB" id="9801597at2"/>
<dbReference type="PIRSF" id="PIRSF012524">
    <property type="entry name" value="YitL_S1"/>
    <property type="match status" value="1"/>
</dbReference>
<dbReference type="Pfam" id="PF13509">
    <property type="entry name" value="S1_2"/>
    <property type="match status" value="2"/>
</dbReference>
<dbReference type="InterPro" id="IPR039566">
    <property type="entry name" value="CvfB_S1_st"/>
</dbReference>
<dbReference type="Pfam" id="PF17783">
    <property type="entry name" value="WHD_CvfB"/>
    <property type="match status" value="1"/>
</dbReference>
<dbReference type="GO" id="GO:0003676">
    <property type="term" value="F:nucleic acid binding"/>
    <property type="evidence" value="ECO:0007669"/>
    <property type="project" value="InterPro"/>
</dbReference>
<organism evidence="3 4">
    <name type="scientific">Paraphotobacterium marinum</name>
    <dbReference type="NCBI Taxonomy" id="1755811"/>
    <lineage>
        <taxon>Bacteria</taxon>
        <taxon>Pseudomonadati</taxon>
        <taxon>Pseudomonadota</taxon>
        <taxon>Gammaproteobacteria</taxon>
        <taxon>Vibrionales</taxon>
        <taxon>Vibrionaceae</taxon>
        <taxon>Paraphotobacterium</taxon>
    </lineage>
</organism>
<proteinExistence type="inferred from homology"/>
<dbReference type="PANTHER" id="PTHR37296:SF1">
    <property type="entry name" value="CONSERVED VIRULENCE FACTOR B"/>
    <property type="match status" value="1"/>
</dbReference>
<dbReference type="InterPro" id="IPR014464">
    <property type="entry name" value="CvfB_fam"/>
</dbReference>
<dbReference type="KEGG" id="pmai:CF386_06675"/>
<protein>
    <submittedName>
        <fullName evidence="3">GntR family transcriptional regulator</fullName>
    </submittedName>
</protein>
<dbReference type="Gene3D" id="2.40.50.140">
    <property type="entry name" value="Nucleic acid-binding proteins"/>
    <property type="match status" value="2"/>
</dbReference>
<dbReference type="InterPro" id="IPR036388">
    <property type="entry name" value="WH-like_DNA-bd_sf"/>
</dbReference>
<evidence type="ECO:0000313" key="3">
    <source>
        <dbReference type="EMBL" id="ASK78701.1"/>
    </source>
</evidence>
<keyword evidence="4" id="KW-1185">Reference proteome</keyword>
<feature type="domain" description="S1 motif" evidence="2">
    <location>
        <begin position="145"/>
        <end position="207"/>
    </location>
</feature>
<feature type="domain" description="S1 motif" evidence="2">
    <location>
        <begin position="3"/>
        <end position="65"/>
    </location>
</feature>
<dbReference type="RefSeq" id="WP_089073609.1">
    <property type="nucleotide sequence ID" value="NZ_CBCSAM010000001.1"/>
</dbReference>
<gene>
    <name evidence="3" type="ORF">CF386_06675</name>
</gene>
<dbReference type="EMBL" id="CP022355">
    <property type="protein sequence ID" value="ASK78701.1"/>
    <property type="molecule type" value="Genomic_DNA"/>
</dbReference>
<reference evidence="3 4" key="1">
    <citation type="journal article" date="2016" name="Int. J. Syst. Evol. Microbiol.">
        <title>Paraphotobacterium marinum gen. nov., sp. nov., a member of the family Vibrionaceae, isolated from surface seawater.</title>
        <authorList>
            <person name="Huang Z."/>
            <person name="Dong C."/>
            <person name="Shao Z."/>
        </authorList>
    </citation>
    <scope>NUCLEOTIDE SEQUENCE [LARGE SCALE GENOMIC DNA]</scope>
    <source>
        <strain evidence="3 4">NSCS20N07D</strain>
    </source>
</reference>
<accession>A0A220VEJ2</accession>
<dbReference type="PANTHER" id="PTHR37296">
    <property type="entry name" value="CONSERVED VIRULENCE FACTOR B"/>
    <property type="match status" value="1"/>
</dbReference>
<dbReference type="Proteomes" id="UP000242175">
    <property type="component" value="Chromosome large"/>
</dbReference>
<comment type="similarity">
    <text evidence="1">Belongs to the CvfB family.</text>
</comment>
<evidence type="ECO:0000259" key="2">
    <source>
        <dbReference type="SMART" id="SM00316"/>
    </source>
</evidence>
<name>A0A220VEJ2_9GAMM</name>